<protein>
    <submittedName>
        <fullName evidence="2">Uncharacterized protein</fullName>
    </submittedName>
</protein>
<dbReference type="Proteomes" id="UP000011625">
    <property type="component" value="Unassembled WGS sequence"/>
</dbReference>
<dbReference type="RefSeq" id="WP_005041319.1">
    <property type="nucleotide sequence ID" value="NZ_AOME01000028.1"/>
</dbReference>
<keyword evidence="3" id="KW-1185">Reference proteome</keyword>
<dbReference type="EMBL" id="AOME01000028">
    <property type="protein sequence ID" value="EMA54379.1"/>
    <property type="molecule type" value="Genomic_DNA"/>
</dbReference>
<feature type="compositionally biased region" description="Basic and acidic residues" evidence="1">
    <location>
        <begin position="1"/>
        <end position="47"/>
    </location>
</feature>
<evidence type="ECO:0000256" key="1">
    <source>
        <dbReference type="SAM" id="MobiDB-lite"/>
    </source>
</evidence>
<dbReference type="PATRIC" id="fig|1227456.3.peg.1231"/>
<comment type="caution">
    <text evidence="2">The sequence shown here is derived from an EMBL/GenBank/DDBJ whole genome shotgun (WGS) entry which is preliminary data.</text>
</comment>
<sequence>MASDRRRSNRRKSIETEYDHVDKSFGPDERNMDDPSEKYEWVSEPDRPQPGSGESVHCRGESDDDWEEPESLY</sequence>
<evidence type="ECO:0000313" key="2">
    <source>
        <dbReference type="EMBL" id="EMA54379.1"/>
    </source>
</evidence>
<proteinExistence type="predicted"/>
<gene>
    <name evidence="2" type="ORF">C450_06100</name>
</gene>
<feature type="compositionally biased region" description="Acidic residues" evidence="1">
    <location>
        <begin position="62"/>
        <end position="73"/>
    </location>
</feature>
<dbReference type="AlphaFoldDB" id="M0NBA6"/>
<name>M0NBA6_9EURY</name>
<accession>M0NBA6</accession>
<evidence type="ECO:0000313" key="3">
    <source>
        <dbReference type="Proteomes" id="UP000011625"/>
    </source>
</evidence>
<organism evidence="2 3">
    <name type="scientific">Halococcus salifodinae DSM 8989</name>
    <dbReference type="NCBI Taxonomy" id="1227456"/>
    <lineage>
        <taxon>Archaea</taxon>
        <taxon>Methanobacteriati</taxon>
        <taxon>Methanobacteriota</taxon>
        <taxon>Stenosarchaea group</taxon>
        <taxon>Halobacteria</taxon>
        <taxon>Halobacteriales</taxon>
        <taxon>Halococcaceae</taxon>
        <taxon>Halococcus</taxon>
    </lineage>
</organism>
<feature type="region of interest" description="Disordered" evidence="1">
    <location>
        <begin position="1"/>
        <end position="73"/>
    </location>
</feature>
<reference evidence="2 3" key="1">
    <citation type="journal article" date="2014" name="PLoS Genet.">
        <title>Phylogenetically driven sequencing of extremely halophilic archaea reveals strategies for static and dynamic osmo-response.</title>
        <authorList>
            <person name="Becker E.A."/>
            <person name="Seitzer P.M."/>
            <person name="Tritt A."/>
            <person name="Larsen D."/>
            <person name="Krusor M."/>
            <person name="Yao A.I."/>
            <person name="Wu D."/>
            <person name="Madern D."/>
            <person name="Eisen J.A."/>
            <person name="Darling A.E."/>
            <person name="Facciotti M.T."/>
        </authorList>
    </citation>
    <scope>NUCLEOTIDE SEQUENCE [LARGE SCALE GENOMIC DNA]</scope>
    <source>
        <strain evidence="2 3">DSM 8989</strain>
    </source>
</reference>